<organism evidence="2 3">
    <name type="scientific">Mycobacterium phage Noelle</name>
    <dbReference type="NCBI Taxonomy" id="2572317"/>
    <lineage>
        <taxon>Viruses</taxon>
        <taxon>Duplodnaviria</taxon>
        <taxon>Heunggongvirae</taxon>
        <taxon>Uroviricota</taxon>
        <taxon>Caudoviricetes</taxon>
        <taxon>Backyardiganvirus</taxon>
        <taxon>Backyardiganvirus noelle</taxon>
    </lineage>
</organism>
<proteinExistence type="predicted"/>
<reference evidence="2 3" key="1">
    <citation type="submission" date="2019-12" db="EMBL/GenBank/DDBJ databases">
        <authorList>
            <person name="Riley H.L."/>
            <person name="Garlena R.A."/>
            <person name="Russell D.A."/>
            <person name="Pope W.H."/>
            <person name="Jacobs-Sera D."/>
            <person name="Hatfull G.F."/>
        </authorList>
    </citation>
    <scope>NUCLEOTIDE SEQUENCE [LARGE SCALE GENOMIC DNA]</scope>
</reference>
<evidence type="ECO:0000313" key="3">
    <source>
        <dbReference type="Proteomes" id="UP000464282"/>
    </source>
</evidence>
<evidence type="ECO:0000313" key="2">
    <source>
        <dbReference type="EMBL" id="QHB38068.1"/>
    </source>
</evidence>
<feature type="region of interest" description="Disordered" evidence="1">
    <location>
        <begin position="66"/>
        <end position="89"/>
    </location>
</feature>
<gene>
    <name evidence="2" type="primary">38</name>
    <name evidence="2" type="ORF">SEA_NOELLE_38</name>
</gene>
<keyword evidence="3" id="KW-1185">Reference proteome</keyword>
<name>A0A6B9LEA9_9CAUD</name>
<dbReference type="Proteomes" id="UP000464282">
    <property type="component" value="Segment"/>
</dbReference>
<sequence>MSAGDVYLQIVEDDKGRPIMHFNGREFGVLEQPRIEFNSIPYGIYERRCRADVSVNIRAVLIEPEPAPPPKPKRTWASAMGLRKPKGNQ</sequence>
<accession>A0A6B9LEA9</accession>
<dbReference type="RefSeq" id="YP_010063029.1">
    <property type="nucleotide sequence ID" value="NC_054801.1"/>
</dbReference>
<dbReference type="EMBL" id="MN813697">
    <property type="protein sequence ID" value="QHB38068.1"/>
    <property type="molecule type" value="Genomic_DNA"/>
</dbReference>
<dbReference type="KEGG" id="vg:64946830"/>
<dbReference type="GeneID" id="64946830"/>
<protein>
    <submittedName>
        <fullName evidence="2">Uncharacterized protein</fullName>
    </submittedName>
</protein>
<evidence type="ECO:0000256" key="1">
    <source>
        <dbReference type="SAM" id="MobiDB-lite"/>
    </source>
</evidence>